<dbReference type="AlphaFoldDB" id="A0A4U5MDN7"/>
<dbReference type="SMART" id="SM00587">
    <property type="entry name" value="CHK"/>
    <property type="match status" value="2"/>
</dbReference>
<gene>
    <name evidence="2" type="ORF">L596_023371</name>
</gene>
<evidence type="ECO:0000259" key="1">
    <source>
        <dbReference type="SMART" id="SM00587"/>
    </source>
</evidence>
<reference evidence="2 3" key="1">
    <citation type="journal article" date="2015" name="Genome Biol.">
        <title>Comparative genomics of Steinernema reveals deeply conserved gene regulatory networks.</title>
        <authorList>
            <person name="Dillman A.R."/>
            <person name="Macchietto M."/>
            <person name="Porter C.F."/>
            <person name="Rogers A."/>
            <person name="Williams B."/>
            <person name="Antoshechkin I."/>
            <person name="Lee M.M."/>
            <person name="Goodwin Z."/>
            <person name="Lu X."/>
            <person name="Lewis E.E."/>
            <person name="Goodrich-Blair H."/>
            <person name="Stock S.P."/>
            <person name="Adams B.J."/>
            <person name="Sternberg P.W."/>
            <person name="Mortazavi A."/>
        </authorList>
    </citation>
    <scope>NUCLEOTIDE SEQUENCE [LARGE SCALE GENOMIC DNA]</scope>
    <source>
        <strain evidence="2 3">ALL</strain>
    </source>
</reference>
<dbReference type="InterPro" id="IPR011009">
    <property type="entry name" value="Kinase-like_dom_sf"/>
</dbReference>
<comment type="caution">
    <text evidence="2">The sequence shown here is derived from an EMBL/GenBank/DDBJ whole genome shotgun (WGS) entry which is preliminary data.</text>
</comment>
<dbReference type="Pfam" id="PF07914">
    <property type="entry name" value="DUF1679"/>
    <property type="match status" value="2"/>
</dbReference>
<keyword evidence="3" id="KW-1185">Reference proteome</keyword>
<dbReference type="Gene3D" id="3.90.1200.10">
    <property type="match status" value="2"/>
</dbReference>
<organism evidence="2 3">
    <name type="scientific">Steinernema carpocapsae</name>
    <name type="common">Entomopathogenic nematode</name>
    <dbReference type="NCBI Taxonomy" id="34508"/>
    <lineage>
        <taxon>Eukaryota</taxon>
        <taxon>Metazoa</taxon>
        <taxon>Ecdysozoa</taxon>
        <taxon>Nematoda</taxon>
        <taxon>Chromadorea</taxon>
        <taxon>Rhabditida</taxon>
        <taxon>Tylenchina</taxon>
        <taxon>Panagrolaimomorpha</taxon>
        <taxon>Strongyloidoidea</taxon>
        <taxon>Steinernematidae</taxon>
        <taxon>Steinernema</taxon>
    </lineage>
</organism>
<dbReference type="InterPro" id="IPR015897">
    <property type="entry name" value="CHK_kinase-like"/>
</dbReference>
<name>A0A4U5MDN7_STECR</name>
<dbReference type="InterPro" id="IPR012877">
    <property type="entry name" value="Dhs-27"/>
</dbReference>
<dbReference type="PANTHER" id="PTHR23020:SF41">
    <property type="entry name" value="AMINOGLYCOSIDE PHOSPHOTRANSFERASE DOMAIN-CONTAINING PROTEIN"/>
    <property type="match status" value="1"/>
</dbReference>
<dbReference type="PANTHER" id="PTHR23020">
    <property type="entry name" value="UNCHARACTERIZED NUCLEAR HORMONE RECEPTOR-RELATED"/>
    <property type="match status" value="1"/>
</dbReference>
<dbReference type="InterPro" id="IPR052961">
    <property type="entry name" value="Oxido-Kinase-like_Enzymes"/>
</dbReference>
<reference evidence="2 3" key="2">
    <citation type="journal article" date="2019" name="G3 (Bethesda)">
        <title>Hybrid Assembly of the Genome of the Entomopathogenic Nematode Steinernema carpocapsae Identifies the X-Chromosome.</title>
        <authorList>
            <person name="Serra L."/>
            <person name="Macchietto M."/>
            <person name="Macias-Munoz A."/>
            <person name="McGill C.J."/>
            <person name="Rodriguez I.M."/>
            <person name="Rodriguez B."/>
            <person name="Murad R."/>
            <person name="Mortazavi A."/>
        </authorList>
    </citation>
    <scope>NUCLEOTIDE SEQUENCE [LARGE SCALE GENOMIC DNA]</scope>
    <source>
        <strain evidence="2 3">ALL</strain>
    </source>
</reference>
<sequence length="761" mass="87057">MASCVLTIPYVTDHLDISKPIGDSPFTIQWIVKCLKASDEKFQRLTETSKVANVTTENISQGKGYLSKVYKVTLTFKDQNEHFVCLKVPGVDAINEHVDNKDDKFSEKLAATCHNRECDFYKQFAPHLDIPVPKIYKVVRWVLGKQTGAVLMQFFDDKVRHASILEGATLEQTLVLAKQLATVHSYSLLLPADQWRGKYPASIFQSLYKTAIFDSWFGFLKMKFPGEFDDLLEELSKYYRKPNFIMYTMADVDKDLGLPAVLNHGDMWTNNILWKKNPDGSASDELAAILDWQIIHEGCMAHDLARFMAFCVDSEVRREHQFQVLQLYHDELVQKLKKNGRDAEFTMDQLTKSYKVNFVIQAMFGFVMGPLILPELDPESPDYEAERAKQAIVVLRAKMAGEDALDMLNIKTNPLIGTNADESALDTSKTISDSPITIQWVLDSLKSSDHKFQELTETSKVTNVTGVDISHGKGFISKVYKVSIKFEDQDKAYKVCLKVPGVESINEVLDRGEFKFNEENRMMDKHAALCHNRECDFYENFAPHLDVILPKIYKIQKWIMGEQQGVILMESFFGRADNCPLEAGVTPEQMFSMAKQMASLHAYSLSIPPDQWIGKYDANMFESLSKGDFFESGFEQLRKQYPGVFDHVLDGFKRYRAQKKFYMYCMCDVGKDMGLPLVLNHGDLWTNNVLWKTNAGGSVSNELAAIIDWQIIHEECMTYDLARFMVICADADVRKEYQFRVIQLYHDELVNNLKKSGRRST</sequence>
<feature type="domain" description="CHK kinase-like" evidence="1">
    <location>
        <begin position="149"/>
        <end position="338"/>
    </location>
</feature>
<proteinExistence type="predicted"/>
<accession>A0A4U5MDN7</accession>
<dbReference type="EMBL" id="AZBU02000008">
    <property type="protein sequence ID" value="TKR67182.1"/>
    <property type="molecule type" value="Genomic_DNA"/>
</dbReference>
<dbReference type="Proteomes" id="UP000298663">
    <property type="component" value="Unassembled WGS sequence"/>
</dbReference>
<dbReference type="SUPFAM" id="SSF56112">
    <property type="entry name" value="Protein kinase-like (PK-like)"/>
    <property type="match status" value="2"/>
</dbReference>
<dbReference type="OrthoDB" id="5915577at2759"/>
<evidence type="ECO:0000313" key="2">
    <source>
        <dbReference type="EMBL" id="TKR67182.1"/>
    </source>
</evidence>
<evidence type="ECO:0000313" key="3">
    <source>
        <dbReference type="Proteomes" id="UP000298663"/>
    </source>
</evidence>
<feature type="domain" description="CHK kinase-like" evidence="1">
    <location>
        <begin position="567"/>
        <end position="755"/>
    </location>
</feature>
<protein>
    <recommendedName>
        <fullName evidence="1">CHK kinase-like domain-containing protein</fullName>
    </recommendedName>
</protein>